<name>M1DUT2_SOLTU</name>
<feature type="region of interest" description="Disordered" evidence="1">
    <location>
        <begin position="80"/>
        <end position="107"/>
    </location>
</feature>
<dbReference type="PaxDb" id="4113-PGSC0003DMT400094746"/>
<reference evidence="2" key="2">
    <citation type="submission" date="2015-06" db="UniProtKB">
        <authorList>
            <consortium name="EnsemblPlants"/>
        </authorList>
    </citation>
    <scope>IDENTIFICATION</scope>
    <source>
        <strain evidence="2">DM1-3 516 R44</strain>
    </source>
</reference>
<dbReference type="EnsemblPlants" id="PGSC0003DMT400094746">
    <property type="protein sequence ID" value="PGSC0003DMT400094746"/>
    <property type="gene ID" value="PGSC0003DMG400044317"/>
</dbReference>
<organism evidence="2 3">
    <name type="scientific">Solanum tuberosum</name>
    <name type="common">Potato</name>
    <dbReference type="NCBI Taxonomy" id="4113"/>
    <lineage>
        <taxon>Eukaryota</taxon>
        <taxon>Viridiplantae</taxon>
        <taxon>Streptophyta</taxon>
        <taxon>Embryophyta</taxon>
        <taxon>Tracheophyta</taxon>
        <taxon>Spermatophyta</taxon>
        <taxon>Magnoliopsida</taxon>
        <taxon>eudicotyledons</taxon>
        <taxon>Gunneridae</taxon>
        <taxon>Pentapetalae</taxon>
        <taxon>asterids</taxon>
        <taxon>lamiids</taxon>
        <taxon>Solanales</taxon>
        <taxon>Solanaceae</taxon>
        <taxon>Solanoideae</taxon>
        <taxon>Solaneae</taxon>
        <taxon>Solanum</taxon>
    </lineage>
</organism>
<evidence type="ECO:0000313" key="2">
    <source>
        <dbReference type="EnsemblPlants" id="PGSC0003DMT400094746"/>
    </source>
</evidence>
<evidence type="ECO:0000313" key="3">
    <source>
        <dbReference type="Proteomes" id="UP000011115"/>
    </source>
</evidence>
<dbReference type="Gramene" id="PGSC0003DMT400094746">
    <property type="protein sequence ID" value="PGSC0003DMT400094746"/>
    <property type="gene ID" value="PGSC0003DMG400044317"/>
</dbReference>
<dbReference type="InParanoid" id="M1DUT2"/>
<feature type="compositionally biased region" description="Low complexity" evidence="1">
    <location>
        <begin position="89"/>
        <end position="101"/>
    </location>
</feature>
<reference evidence="3" key="1">
    <citation type="journal article" date="2011" name="Nature">
        <title>Genome sequence and analysis of the tuber crop potato.</title>
        <authorList>
            <consortium name="The Potato Genome Sequencing Consortium"/>
        </authorList>
    </citation>
    <scope>NUCLEOTIDE SEQUENCE [LARGE SCALE GENOMIC DNA]</scope>
    <source>
        <strain evidence="3">cv. DM1-3 516 R44</strain>
    </source>
</reference>
<keyword evidence="3" id="KW-1185">Reference proteome</keyword>
<accession>M1DUT2</accession>
<evidence type="ECO:0000256" key="1">
    <source>
        <dbReference type="SAM" id="MobiDB-lite"/>
    </source>
</evidence>
<dbReference type="AlphaFoldDB" id="M1DUT2"/>
<protein>
    <submittedName>
        <fullName evidence="2">Uncharacterized protein</fullName>
    </submittedName>
</protein>
<dbReference type="HOGENOM" id="CLU_2214697_0_0_1"/>
<dbReference type="Proteomes" id="UP000011115">
    <property type="component" value="Unassembled WGS sequence"/>
</dbReference>
<sequence>MTTGRVVVRGLHLLNSLFNFPKPLHCIITTACTTGRDNDHGPCSCPWSSLASTCTMDPKQALTYAVKGMSKSAAPSRHLIVGDDDDYIPPATTTSPTTPHTTRNRAH</sequence>
<proteinExistence type="predicted"/>